<gene>
    <name evidence="2" type="ORF">ACFODX_15660</name>
</gene>
<dbReference type="Pfam" id="PF03683">
    <property type="entry name" value="UPF0175"/>
    <property type="match status" value="1"/>
</dbReference>
<comment type="caution">
    <text evidence="2">The sequence shown here is derived from an EMBL/GenBank/DDBJ whole genome shotgun (WGS) entry which is preliminary data.</text>
</comment>
<dbReference type="NCBIfam" id="TIGR01552">
    <property type="entry name" value="phd_fam"/>
    <property type="match status" value="1"/>
</dbReference>
<accession>A0ABV7FK78</accession>
<reference evidence="3" key="1">
    <citation type="journal article" date="2019" name="Int. J. Syst. Evol. Microbiol.">
        <title>The Global Catalogue of Microorganisms (GCM) 10K type strain sequencing project: providing services to taxonomists for standard genome sequencing and annotation.</title>
        <authorList>
            <consortium name="The Broad Institute Genomics Platform"/>
            <consortium name="The Broad Institute Genome Sequencing Center for Infectious Disease"/>
            <person name="Wu L."/>
            <person name="Ma J."/>
        </authorList>
    </citation>
    <scope>NUCLEOTIDE SEQUENCE [LARGE SCALE GENOMIC DNA]</scope>
    <source>
        <strain evidence="3">KCTC 52237</strain>
    </source>
</reference>
<dbReference type="RefSeq" id="WP_378120856.1">
    <property type="nucleotide sequence ID" value="NZ_JBHRTF010000006.1"/>
</dbReference>
<dbReference type="EMBL" id="JBHRTF010000006">
    <property type="protein sequence ID" value="MFC3117005.1"/>
    <property type="molecule type" value="Genomic_DNA"/>
</dbReference>
<organism evidence="2 3">
    <name type="scientific">Cellvibrio fontiphilus</name>
    <dbReference type="NCBI Taxonomy" id="1815559"/>
    <lineage>
        <taxon>Bacteria</taxon>
        <taxon>Pseudomonadati</taxon>
        <taxon>Pseudomonadota</taxon>
        <taxon>Gammaproteobacteria</taxon>
        <taxon>Cellvibrionales</taxon>
        <taxon>Cellvibrionaceae</taxon>
        <taxon>Cellvibrio</taxon>
    </lineage>
</organism>
<dbReference type="Proteomes" id="UP001595555">
    <property type="component" value="Unassembled WGS sequence"/>
</dbReference>
<evidence type="ECO:0000256" key="1">
    <source>
        <dbReference type="ARBA" id="ARBA00009981"/>
    </source>
</evidence>
<evidence type="ECO:0000313" key="3">
    <source>
        <dbReference type="Proteomes" id="UP001595555"/>
    </source>
</evidence>
<comment type="similarity">
    <text evidence="1">Belongs to the phD/YefM antitoxin family.</text>
</comment>
<protein>
    <submittedName>
        <fullName evidence="2">Type II toxin-antitoxin system prevent-host-death family antitoxin</fullName>
    </submittedName>
</protein>
<dbReference type="InterPro" id="IPR036165">
    <property type="entry name" value="YefM-like_sf"/>
</dbReference>
<dbReference type="Gene3D" id="3.40.1620.10">
    <property type="entry name" value="YefM-like domain"/>
    <property type="match status" value="1"/>
</dbReference>
<proteinExistence type="inferred from homology"/>
<name>A0ABV7FK78_9GAMM</name>
<keyword evidence="3" id="KW-1185">Reference proteome</keyword>
<sequence length="106" mass="11688">MFTVRDLRNRTGELIREAELGHLSLITKHGQPVFVAVPFDDALLESGVGMSLAIRLFASQQATLVQAARVAGVSASEMMDILAEKKIPIVDYSKEELADELEQFKD</sequence>
<evidence type="ECO:0000313" key="2">
    <source>
        <dbReference type="EMBL" id="MFC3117005.1"/>
    </source>
</evidence>
<dbReference type="SUPFAM" id="SSF143120">
    <property type="entry name" value="YefM-like"/>
    <property type="match status" value="1"/>
</dbReference>
<dbReference type="InterPro" id="IPR005368">
    <property type="entry name" value="UPF0175"/>
</dbReference>